<dbReference type="GO" id="GO:0000981">
    <property type="term" value="F:DNA-binding transcription factor activity, RNA polymerase II-specific"/>
    <property type="evidence" value="ECO:0007669"/>
    <property type="project" value="InterPro"/>
</dbReference>
<evidence type="ECO:0000256" key="5">
    <source>
        <dbReference type="ARBA" id="ARBA00023242"/>
    </source>
</evidence>
<dbReference type="EMBL" id="KT253953">
    <property type="protein sequence ID" value="ALS19757.1"/>
    <property type="molecule type" value="mRNA"/>
</dbReference>
<evidence type="ECO:0000259" key="10">
    <source>
        <dbReference type="PROSITE" id="PS50071"/>
    </source>
</evidence>
<comment type="subcellular location">
    <subcellularLocation>
        <location evidence="1 6 7">Nucleus</location>
    </subcellularLocation>
</comment>
<dbReference type="PROSITE" id="PS00027">
    <property type="entry name" value="HOMEOBOX_1"/>
    <property type="match status" value="1"/>
</dbReference>
<dbReference type="InterPro" id="IPR020479">
    <property type="entry name" value="HD_metazoa"/>
</dbReference>
<dbReference type="InterPro" id="IPR017970">
    <property type="entry name" value="Homeobox_CS"/>
</dbReference>
<dbReference type="PROSITE" id="PS00033">
    <property type="entry name" value="ENGRAILED"/>
    <property type="match status" value="1"/>
</dbReference>
<dbReference type="PRINTS" id="PR00026">
    <property type="entry name" value="ENGRAILED"/>
</dbReference>
<dbReference type="InterPro" id="IPR019737">
    <property type="entry name" value="Homeobox-engrailed_CS"/>
</dbReference>
<dbReference type="Gene3D" id="1.10.10.60">
    <property type="entry name" value="Homeodomain-like"/>
    <property type="match status" value="1"/>
</dbReference>
<dbReference type="PANTHER" id="PTHR24341">
    <property type="entry name" value="HOMEOBOX PROTEIN ENGRAILED"/>
    <property type="match status" value="1"/>
</dbReference>
<dbReference type="InterPro" id="IPR019549">
    <property type="entry name" value="Homeobox-engrailed_C-terminal"/>
</dbReference>
<dbReference type="SMART" id="SM00389">
    <property type="entry name" value="HOX"/>
    <property type="match status" value="1"/>
</dbReference>
<dbReference type="PROSITE" id="PS50071">
    <property type="entry name" value="HOMEOBOX_2"/>
    <property type="match status" value="1"/>
</dbReference>
<protein>
    <recommendedName>
        <fullName evidence="8">Homeobox protein engrailed-like</fullName>
    </recommendedName>
</protein>
<dbReference type="Pfam" id="PF00046">
    <property type="entry name" value="Homeodomain"/>
    <property type="match status" value="1"/>
</dbReference>
<dbReference type="InterPro" id="IPR001356">
    <property type="entry name" value="HD"/>
</dbReference>
<keyword evidence="5 6" id="KW-0539">Nucleus</keyword>
<dbReference type="GO" id="GO:0030182">
    <property type="term" value="P:neuron differentiation"/>
    <property type="evidence" value="ECO:0007669"/>
    <property type="project" value="TreeGrafter"/>
</dbReference>
<evidence type="ECO:0000256" key="3">
    <source>
        <dbReference type="ARBA" id="ARBA00023125"/>
    </source>
</evidence>
<evidence type="ECO:0000256" key="8">
    <source>
        <dbReference type="RuleBase" id="RU510713"/>
    </source>
</evidence>
<evidence type="ECO:0000256" key="7">
    <source>
        <dbReference type="RuleBase" id="RU000682"/>
    </source>
</evidence>
<dbReference type="InterPro" id="IPR050720">
    <property type="entry name" value="Engrailed_Homeobox_TFs"/>
</dbReference>
<evidence type="ECO:0000256" key="6">
    <source>
        <dbReference type="PROSITE-ProRule" id="PRU00108"/>
    </source>
</evidence>
<organism evidence="11">
    <name type="scientific">Terebratalia transversa</name>
    <name type="common">Transverse lampshell</name>
    <dbReference type="NCBI Taxonomy" id="34513"/>
    <lineage>
        <taxon>Eukaryota</taxon>
        <taxon>Metazoa</taxon>
        <taxon>Spiralia</taxon>
        <taxon>Lophotrochozoa</taxon>
        <taxon>Brachiopoda</taxon>
        <taxon>Rhynchonelliformea</taxon>
        <taxon>Rhynchonellata</taxon>
        <taxon>Terebratellidina</taxon>
        <taxon>Laqueoidea</taxon>
        <taxon>Laqueidae</taxon>
        <taxon>Terebratalia</taxon>
    </lineage>
</organism>
<accession>A0A0U2MSB4</accession>
<dbReference type="FunFam" id="1.10.10.60:FF:000189">
    <property type="entry name" value="Homeobox protein engrailed-like"/>
    <property type="match status" value="1"/>
</dbReference>
<dbReference type="GO" id="GO:0009653">
    <property type="term" value="P:anatomical structure morphogenesis"/>
    <property type="evidence" value="ECO:0007669"/>
    <property type="project" value="UniProtKB-ARBA"/>
</dbReference>
<keyword evidence="2" id="KW-0217">Developmental protein</keyword>
<feature type="DNA-binding region" description="Homeobox" evidence="6">
    <location>
        <begin position="214"/>
        <end position="273"/>
    </location>
</feature>
<comment type="similarity">
    <text evidence="8">Belongs to the Engrailed homeobox family.</text>
</comment>
<dbReference type="CDD" id="cd00086">
    <property type="entry name" value="homeodomain"/>
    <property type="match status" value="1"/>
</dbReference>
<keyword evidence="4 6" id="KW-0371">Homeobox</keyword>
<feature type="region of interest" description="Disordered" evidence="9">
    <location>
        <begin position="194"/>
        <end position="220"/>
    </location>
</feature>
<dbReference type="InterPro" id="IPR009057">
    <property type="entry name" value="Homeodomain-like_sf"/>
</dbReference>
<sequence length="300" mass="34299">MTLIRMDVNDLHVDTNQKYGVVKNTNFSQEKTPTEVIPENASLGKCGMIPPIEGSKKGRESPTPNQDNSGMRPVVSVTNFYIDDILKPDFGIRKDRKPNFVDNFRQYYVNRSNHTENTSEAYSSAAGDLANRACSVTRHNDIATVTANRDIRDSLLQCHHDNQGTNENMSSPSDKTDENGVLWPAWVYCTRYSDRPSSGPRSRKMKKNQRKPDEKRPRTAFTNEQLSRLKKEFDMNRYLTEQRRQELSGELKLNESQIKIWFQNKRAKLKKNTGVRNGLALHLMAQGLYNHATSSADEDI</sequence>
<keyword evidence="3 6" id="KW-0238">DNA-binding</keyword>
<reference evidence="11" key="1">
    <citation type="submission" date="2015-07" db="EMBL/GenBank/DDBJ databases">
        <title>Expression of segment polarity genes in brachiopod larvae.</title>
        <authorList>
            <person name="Vellutini B.C."/>
            <person name="Hejnol A."/>
        </authorList>
    </citation>
    <scope>NUCLEOTIDE SEQUENCE</scope>
</reference>
<evidence type="ECO:0000256" key="2">
    <source>
        <dbReference type="ARBA" id="ARBA00022473"/>
    </source>
</evidence>
<feature type="region of interest" description="Disordered" evidence="9">
    <location>
        <begin position="41"/>
        <end position="72"/>
    </location>
</feature>
<feature type="domain" description="Homeobox" evidence="10">
    <location>
        <begin position="212"/>
        <end position="272"/>
    </location>
</feature>
<gene>
    <name evidence="11" type="primary">en</name>
</gene>
<dbReference type="GO" id="GO:0000978">
    <property type="term" value="F:RNA polymerase II cis-regulatory region sequence-specific DNA binding"/>
    <property type="evidence" value="ECO:0007669"/>
    <property type="project" value="TreeGrafter"/>
</dbReference>
<evidence type="ECO:0000256" key="9">
    <source>
        <dbReference type="SAM" id="MobiDB-lite"/>
    </source>
</evidence>
<evidence type="ECO:0000256" key="1">
    <source>
        <dbReference type="ARBA" id="ARBA00004123"/>
    </source>
</evidence>
<dbReference type="GO" id="GO:0005634">
    <property type="term" value="C:nucleus"/>
    <property type="evidence" value="ECO:0007669"/>
    <property type="project" value="UniProtKB-SubCell"/>
</dbReference>
<dbReference type="SUPFAM" id="SSF46689">
    <property type="entry name" value="Homeodomain-like"/>
    <property type="match status" value="1"/>
</dbReference>
<evidence type="ECO:0000313" key="11">
    <source>
        <dbReference type="EMBL" id="ALS19757.1"/>
    </source>
</evidence>
<dbReference type="InterPro" id="IPR000747">
    <property type="entry name" value="HD_engrailed"/>
</dbReference>
<dbReference type="PANTHER" id="PTHR24341:SF6">
    <property type="entry name" value="HOMEOBOX PROTEIN INVECTED"/>
    <property type="match status" value="1"/>
</dbReference>
<name>A0A0U2MSB4_TERTR</name>
<evidence type="ECO:0000256" key="4">
    <source>
        <dbReference type="ARBA" id="ARBA00023155"/>
    </source>
</evidence>
<dbReference type="Pfam" id="PF10525">
    <property type="entry name" value="Engrail_1_C_sig"/>
    <property type="match status" value="1"/>
</dbReference>
<dbReference type="AlphaFoldDB" id="A0A0U2MSB4"/>
<proteinExistence type="evidence at transcript level"/>
<dbReference type="PRINTS" id="PR00024">
    <property type="entry name" value="HOMEOBOX"/>
</dbReference>